<accession>A0A9P0F8X9</accession>
<comment type="catalytic activity">
    <reaction evidence="1 7">
        <text>Hydrolysis of terminal non-reducing N-acetyl-D-hexosamine residues in N-acetyl-beta-D-hexosaminides.</text>
        <dbReference type="EC" id="3.2.1.52"/>
    </reaction>
</comment>
<dbReference type="PANTHER" id="PTHR22600">
    <property type="entry name" value="BETA-HEXOSAMINIDASE"/>
    <property type="match status" value="1"/>
</dbReference>
<evidence type="ECO:0000256" key="7">
    <source>
        <dbReference type="PIRNR" id="PIRNR001093"/>
    </source>
</evidence>
<keyword evidence="13" id="KW-1185">Reference proteome</keyword>
<evidence type="ECO:0000256" key="5">
    <source>
        <dbReference type="ARBA" id="ARBA00023180"/>
    </source>
</evidence>
<dbReference type="OrthoDB" id="428480at2759"/>
<dbReference type="EC" id="3.2.1.52" evidence="7"/>
<sequence length="575" mass="65843">MNIKVKLILLILAYNVDGWVWQCEQNNNCVRTEKSPNYTYPSINTCRLACGSFRSLWPQPTGKVALSQELELIDIRDLQIVINAQGDAVQYLDKVSDYFKELLNMEKTNCDIEAKKLKIVLISTSSDVNLLWKTDESYSLKIETDNEIKATITGPTVFGVRHGLETLSQLVTKYKISEQKSCLVTLKNGKINDTPAYAHRGLLIDTARNYQSLSTIKRHIDGMASSKMNVLHWHITDSQSFPLVSTRIPNMSNYGAYSEKQTYSPEDVKDLMDYALIRGVRVILELDAPAHVGSGWEWGPEAGLGNLGVCIHQQPWRSYCIQPPCGQLNPMNPNVYKVLELLYQDFVDLNPNADMFHMGGDEVFIPCWNSTNEITDSLKDRSEKAFLDLWASFQQKALDKYDKVRNNHKTNLILWTSHLTNPAYIESYLPKDRYIIQTWVPQEDELPKELLKLGYKLIISTKNKWYLDHGFWGTTPYYNWRAVYNNIILRGEGVLGGEVCMWGELVDNQNVLQRTWPRAAAAAERLWSDPSTTSEQAENRFFTHRDRLLFRGINAEAVVPKWCSQNEGKCNSYLP</sequence>
<protein>
    <recommendedName>
        <fullName evidence="7">Beta-hexosaminidase</fullName>
        <ecNumber evidence="7">3.2.1.52</ecNumber>
    </recommendedName>
</protein>
<dbReference type="Gene3D" id="3.20.20.80">
    <property type="entry name" value="Glycosidases"/>
    <property type="match status" value="1"/>
</dbReference>
<organism evidence="12 13">
    <name type="scientific">Brassicogethes aeneus</name>
    <name type="common">Rape pollen beetle</name>
    <name type="synonym">Meligethes aeneus</name>
    <dbReference type="NCBI Taxonomy" id="1431903"/>
    <lineage>
        <taxon>Eukaryota</taxon>
        <taxon>Metazoa</taxon>
        <taxon>Ecdysozoa</taxon>
        <taxon>Arthropoda</taxon>
        <taxon>Hexapoda</taxon>
        <taxon>Insecta</taxon>
        <taxon>Pterygota</taxon>
        <taxon>Neoptera</taxon>
        <taxon>Endopterygota</taxon>
        <taxon>Coleoptera</taxon>
        <taxon>Polyphaga</taxon>
        <taxon>Cucujiformia</taxon>
        <taxon>Nitidulidae</taxon>
        <taxon>Meligethinae</taxon>
        <taxon>Brassicogethes</taxon>
    </lineage>
</organism>
<feature type="signal peptide" evidence="9">
    <location>
        <begin position="1"/>
        <end position="18"/>
    </location>
</feature>
<gene>
    <name evidence="12" type="ORF">MELIAE_LOCUS622</name>
</gene>
<name>A0A9P0F8X9_BRAAE</name>
<proteinExistence type="inferred from homology"/>
<feature type="active site" description="Proton donor" evidence="8">
    <location>
        <position position="362"/>
    </location>
</feature>
<dbReference type="EMBL" id="OV121132">
    <property type="protein sequence ID" value="CAH0546462.1"/>
    <property type="molecule type" value="Genomic_DNA"/>
</dbReference>
<comment type="similarity">
    <text evidence="2 7">Belongs to the glycosyl hydrolase 20 family.</text>
</comment>
<evidence type="ECO:0000313" key="12">
    <source>
        <dbReference type="EMBL" id="CAH0546462.1"/>
    </source>
</evidence>
<dbReference type="GO" id="GO:0005975">
    <property type="term" value="P:carbohydrate metabolic process"/>
    <property type="evidence" value="ECO:0007669"/>
    <property type="project" value="InterPro"/>
</dbReference>
<evidence type="ECO:0000256" key="3">
    <source>
        <dbReference type="ARBA" id="ARBA00022729"/>
    </source>
</evidence>
<evidence type="ECO:0000313" key="13">
    <source>
        <dbReference type="Proteomes" id="UP001154078"/>
    </source>
</evidence>
<dbReference type="PIRSF" id="PIRSF001093">
    <property type="entry name" value="B-hxosamndse_ab_euk"/>
    <property type="match status" value="1"/>
</dbReference>
<evidence type="ECO:0000256" key="2">
    <source>
        <dbReference type="ARBA" id="ARBA00006285"/>
    </source>
</evidence>
<evidence type="ECO:0000256" key="4">
    <source>
        <dbReference type="ARBA" id="ARBA00022801"/>
    </source>
</evidence>
<keyword evidence="5" id="KW-0325">Glycoprotein</keyword>
<evidence type="ECO:0000256" key="1">
    <source>
        <dbReference type="ARBA" id="ARBA00001231"/>
    </source>
</evidence>
<dbReference type="GO" id="GO:0016231">
    <property type="term" value="F:beta-N-acetylglucosaminidase activity"/>
    <property type="evidence" value="ECO:0007669"/>
    <property type="project" value="TreeGrafter"/>
</dbReference>
<dbReference type="SUPFAM" id="SSF51445">
    <property type="entry name" value="(Trans)glycosidases"/>
    <property type="match status" value="1"/>
</dbReference>
<dbReference type="SUPFAM" id="SSF55545">
    <property type="entry name" value="beta-N-acetylhexosaminidase-like domain"/>
    <property type="match status" value="1"/>
</dbReference>
<dbReference type="PANTHER" id="PTHR22600:SF42">
    <property type="entry name" value="BETA-N-ACETYLHEXOSAMINIDASE"/>
    <property type="match status" value="1"/>
</dbReference>
<dbReference type="Proteomes" id="UP001154078">
    <property type="component" value="Chromosome 1"/>
</dbReference>
<evidence type="ECO:0000259" key="11">
    <source>
        <dbReference type="Pfam" id="PF14845"/>
    </source>
</evidence>
<reference evidence="12" key="1">
    <citation type="submission" date="2021-12" db="EMBL/GenBank/DDBJ databases">
        <authorList>
            <person name="King R."/>
        </authorList>
    </citation>
    <scope>NUCLEOTIDE SEQUENCE</scope>
</reference>
<dbReference type="FunFam" id="3.20.20.80:FF:000063">
    <property type="entry name" value="Beta-hexosaminidase"/>
    <property type="match status" value="1"/>
</dbReference>
<dbReference type="PRINTS" id="PR00738">
    <property type="entry name" value="GLHYDRLASE20"/>
</dbReference>
<dbReference type="Pfam" id="PF14845">
    <property type="entry name" value="Glycohydro_20b2"/>
    <property type="match status" value="1"/>
</dbReference>
<feature type="domain" description="Glycoside hydrolase family 20 catalytic" evidence="10">
    <location>
        <begin position="197"/>
        <end position="529"/>
    </location>
</feature>
<dbReference type="CDD" id="cd06562">
    <property type="entry name" value="GH20_HexA_HexB-like"/>
    <property type="match status" value="1"/>
</dbReference>
<dbReference type="Pfam" id="PF00728">
    <property type="entry name" value="Glyco_hydro_20"/>
    <property type="match status" value="1"/>
</dbReference>
<feature type="domain" description="Beta-hexosaminidase eukaryotic type N-terminal" evidence="11">
    <location>
        <begin position="111"/>
        <end position="170"/>
    </location>
</feature>
<dbReference type="GO" id="GO:0005886">
    <property type="term" value="C:plasma membrane"/>
    <property type="evidence" value="ECO:0007669"/>
    <property type="project" value="TreeGrafter"/>
</dbReference>
<dbReference type="GO" id="GO:0030203">
    <property type="term" value="P:glycosaminoglycan metabolic process"/>
    <property type="evidence" value="ECO:0007669"/>
    <property type="project" value="TreeGrafter"/>
</dbReference>
<dbReference type="InterPro" id="IPR029019">
    <property type="entry name" value="HEX_eukaryotic_N"/>
</dbReference>
<dbReference type="InterPro" id="IPR029018">
    <property type="entry name" value="Hex-like_dom2"/>
</dbReference>
<dbReference type="AlphaFoldDB" id="A0A9P0F8X9"/>
<evidence type="ECO:0000256" key="8">
    <source>
        <dbReference type="PIRSR" id="PIRSR001093-1"/>
    </source>
</evidence>
<dbReference type="InterPro" id="IPR025705">
    <property type="entry name" value="Beta_hexosaminidase_sua/sub"/>
</dbReference>
<feature type="chain" id="PRO_5040245592" description="Beta-hexosaminidase" evidence="9">
    <location>
        <begin position="19"/>
        <end position="575"/>
    </location>
</feature>
<evidence type="ECO:0000259" key="10">
    <source>
        <dbReference type="Pfam" id="PF00728"/>
    </source>
</evidence>
<evidence type="ECO:0000256" key="9">
    <source>
        <dbReference type="SAM" id="SignalP"/>
    </source>
</evidence>
<keyword evidence="6 7" id="KW-0326">Glycosidase</keyword>
<keyword evidence="4 7" id="KW-0378">Hydrolase</keyword>
<dbReference type="Gene3D" id="3.30.379.10">
    <property type="entry name" value="Chitobiase/beta-hexosaminidase domain 2-like"/>
    <property type="match status" value="1"/>
</dbReference>
<keyword evidence="3 9" id="KW-0732">Signal</keyword>
<dbReference type="InterPro" id="IPR017853">
    <property type="entry name" value="GH"/>
</dbReference>
<dbReference type="InterPro" id="IPR015883">
    <property type="entry name" value="Glyco_hydro_20_cat"/>
</dbReference>
<evidence type="ECO:0000256" key="6">
    <source>
        <dbReference type="ARBA" id="ARBA00023295"/>
    </source>
</evidence>